<dbReference type="EMBL" id="UYSG01011195">
    <property type="protein sequence ID" value="VDL61357.1"/>
    <property type="molecule type" value="Genomic_DNA"/>
</dbReference>
<dbReference type="InterPro" id="IPR051857">
    <property type="entry name" value="Asn_synthetase_domain"/>
</dbReference>
<sequence length="114" mass="12666">MKTFFLGKRQGTDAVQSEFTKEMLRISERNLGRDDRIISDHGCQASHPFLDENADLSLPRGEGEKHLLREVAASLTLLLASRLPKRAFQFGSRIAKTVSLHKVVGADSNPFSAE</sequence>
<protein>
    <submittedName>
        <fullName evidence="4 6">Uncharacterized protein</fullName>
    </submittedName>
</protein>
<reference evidence="6" key="1">
    <citation type="submission" date="2017-02" db="UniProtKB">
        <authorList>
            <consortium name="WormBaseParasite"/>
        </authorList>
    </citation>
    <scope>IDENTIFICATION</scope>
</reference>
<dbReference type="OrthoDB" id="10252281at2759"/>
<evidence type="ECO:0000313" key="5">
    <source>
        <dbReference type="Proteomes" id="UP000274504"/>
    </source>
</evidence>
<evidence type="ECO:0000256" key="2">
    <source>
        <dbReference type="ARBA" id="ARBA00022888"/>
    </source>
</evidence>
<evidence type="ECO:0000313" key="4">
    <source>
        <dbReference type="EMBL" id="VDL61357.1"/>
    </source>
</evidence>
<dbReference type="GO" id="GO:0004066">
    <property type="term" value="F:asparagine synthase (glutamine-hydrolyzing) activity"/>
    <property type="evidence" value="ECO:0007669"/>
    <property type="project" value="InterPro"/>
</dbReference>
<dbReference type="AlphaFoldDB" id="A0A0R3SU81"/>
<evidence type="ECO:0000256" key="3">
    <source>
        <dbReference type="ARBA" id="ARBA00022962"/>
    </source>
</evidence>
<dbReference type="Proteomes" id="UP000274504">
    <property type="component" value="Unassembled WGS sequence"/>
</dbReference>
<dbReference type="Gene3D" id="3.40.50.620">
    <property type="entry name" value="HUPs"/>
    <property type="match status" value="1"/>
</dbReference>
<gene>
    <name evidence="4" type="ORF">HDID_LOCUS9039</name>
</gene>
<proteinExistence type="predicted"/>
<dbReference type="InterPro" id="IPR001962">
    <property type="entry name" value="Asn_synthase"/>
</dbReference>
<dbReference type="CDD" id="cd01991">
    <property type="entry name" value="Asn_synthase_B_C"/>
    <property type="match status" value="1"/>
</dbReference>
<dbReference type="SUPFAM" id="SSF52402">
    <property type="entry name" value="Adenine nucleotide alpha hydrolases-like"/>
    <property type="match status" value="1"/>
</dbReference>
<evidence type="ECO:0000313" key="6">
    <source>
        <dbReference type="WBParaSite" id="HDID_0000904101-mRNA-1"/>
    </source>
</evidence>
<organism evidence="6">
    <name type="scientific">Hymenolepis diminuta</name>
    <name type="common">Rat tapeworm</name>
    <dbReference type="NCBI Taxonomy" id="6216"/>
    <lineage>
        <taxon>Eukaryota</taxon>
        <taxon>Metazoa</taxon>
        <taxon>Spiralia</taxon>
        <taxon>Lophotrochozoa</taxon>
        <taxon>Platyhelminthes</taxon>
        <taxon>Cestoda</taxon>
        <taxon>Eucestoda</taxon>
        <taxon>Cyclophyllidea</taxon>
        <taxon>Hymenolepididae</taxon>
        <taxon>Hymenolepis</taxon>
    </lineage>
</organism>
<keyword evidence="1" id="KW-0028">Amino-acid biosynthesis</keyword>
<dbReference type="GO" id="GO:0006529">
    <property type="term" value="P:asparagine biosynthetic process"/>
    <property type="evidence" value="ECO:0007669"/>
    <property type="project" value="UniProtKB-KW"/>
</dbReference>
<keyword evidence="2" id="KW-0061">Asparagine biosynthesis</keyword>
<dbReference type="PANTHER" id="PTHR45937">
    <property type="entry name" value="ASPARAGINE SYNTHETASE DOMAIN-CONTAINING PROTEIN 1"/>
    <property type="match status" value="1"/>
</dbReference>
<evidence type="ECO:0000256" key="1">
    <source>
        <dbReference type="ARBA" id="ARBA00022605"/>
    </source>
</evidence>
<keyword evidence="3" id="KW-0315">Glutamine amidotransferase</keyword>
<name>A0A0R3SU81_HYMDI</name>
<dbReference type="PANTHER" id="PTHR45937:SF1">
    <property type="entry name" value="ASPARAGINE SYNTHETASE DOMAIN-CONTAINING PROTEIN 1"/>
    <property type="match status" value="1"/>
</dbReference>
<reference evidence="4 5" key="2">
    <citation type="submission" date="2018-11" db="EMBL/GenBank/DDBJ databases">
        <authorList>
            <consortium name="Pathogen Informatics"/>
        </authorList>
    </citation>
    <scope>NUCLEOTIDE SEQUENCE [LARGE SCALE GENOMIC DNA]</scope>
</reference>
<dbReference type="WBParaSite" id="HDID_0000904101-mRNA-1">
    <property type="protein sequence ID" value="HDID_0000904101-mRNA-1"/>
    <property type="gene ID" value="HDID_0000904101"/>
</dbReference>
<accession>A0A0R3SU81</accession>
<dbReference type="STRING" id="6216.A0A0R3SU81"/>
<dbReference type="InterPro" id="IPR014729">
    <property type="entry name" value="Rossmann-like_a/b/a_fold"/>
</dbReference>